<evidence type="ECO:0000256" key="6">
    <source>
        <dbReference type="ARBA" id="ARBA00023002"/>
    </source>
</evidence>
<keyword evidence="8 9" id="KW-0411">Iron-sulfur</keyword>
<dbReference type="PROSITE" id="PS00198">
    <property type="entry name" value="4FE4S_FER_1"/>
    <property type="match status" value="1"/>
</dbReference>
<evidence type="ECO:0000256" key="8">
    <source>
        <dbReference type="ARBA" id="ARBA00023014"/>
    </source>
</evidence>
<dbReference type="InterPro" id="IPR017896">
    <property type="entry name" value="4Fe4S_Fe-S-bd"/>
</dbReference>
<keyword evidence="3 9" id="KW-0819">tRNA processing</keyword>
<protein>
    <recommendedName>
        <fullName evidence="9">Epoxyqueuosine reductase</fullName>
        <ecNumber evidence="9">1.17.99.6</ecNumber>
    </recommendedName>
    <alternativeName>
        <fullName evidence="9">Queuosine biosynthesis protein QueG</fullName>
    </alternativeName>
</protein>
<keyword evidence="7 9" id="KW-0408">Iron</keyword>
<evidence type="ECO:0000313" key="12">
    <source>
        <dbReference type="EMBL" id="MBJ7545122.1"/>
    </source>
</evidence>
<comment type="pathway">
    <text evidence="9">tRNA modification; tRNA-queuosine biosynthesis.</text>
</comment>
<evidence type="ECO:0000256" key="10">
    <source>
        <dbReference type="SAM" id="MobiDB-lite"/>
    </source>
</evidence>
<keyword evidence="9" id="KW-0846">Cobalamin</keyword>
<feature type="binding site" evidence="9">
    <location>
        <position position="226"/>
    </location>
    <ligand>
        <name>[4Fe-4S] cluster</name>
        <dbReference type="ChEBI" id="CHEBI:49883"/>
        <label>2</label>
    </ligand>
</feature>
<dbReference type="EMBL" id="JAEMUK010000085">
    <property type="protein sequence ID" value="MBJ7545122.1"/>
    <property type="molecule type" value="Genomic_DNA"/>
</dbReference>
<dbReference type="Gene3D" id="3.30.70.20">
    <property type="match status" value="1"/>
</dbReference>
<dbReference type="InterPro" id="IPR013542">
    <property type="entry name" value="QueG_DUF1730"/>
</dbReference>
<evidence type="ECO:0000259" key="11">
    <source>
        <dbReference type="PROSITE" id="PS51379"/>
    </source>
</evidence>
<evidence type="ECO:0000313" key="13">
    <source>
        <dbReference type="Proteomes" id="UP000623250"/>
    </source>
</evidence>
<dbReference type="GO" id="GO:0008616">
    <property type="term" value="P:tRNA queuosine(34) biosynthetic process"/>
    <property type="evidence" value="ECO:0007669"/>
    <property type="project" value="UniProtKB-UniRule"/>
</dbReference>
<feature type="active site" description="Proton donor" evidence="9">
    <location>
        <position position="146"/>
    </location>
</feature>
<dbReference type="GO" id="GO:0046872">
    <property type="term" value="F:metal ion binding"/>
    <property type="evidence" value="ECO:0007669"/>
    <property type="project" value="UniProtKB-KW"/>
</dbReference>
<keyword evidence="5 9" id="KW-0671">Queuosine biosynthesis</keyword>
<accession>A0A8I1GJS6</accession>
<evidence type="ECO:0000256" key="4">
    <source>
        <dbReference type="ARBA" id="ARBA00022723"/>
    </source>
</evidence>
<comment type="subcellular location">
    <subcellularLocation>
        <location evidence="9">Cytoplasm</location>
    </subcellularLocation>
</comment>
<dbReference type="RefSeq" id="WP_037235607.1">
    <property type="nucleotide sequence ID" value="NZ_JAEMUK010000085.1"/>
</dbReference>
<evidence type="ECO:0000256" key="2">
    <source>
        <dbReference type="ARBA" id="ARBA00022490"/>
    </source>
</evidence>
<keyword evidence="1 9" id="KW-0004">4Fe-4S</keyword>
<reference evidence="12 13" key="1">
    <citation type="submission" date="2020-12" db="EMBL/GenBank/DDBJ databases">
        <title>Revised draft genomes of Rhodomicrobium vannielii ATCC 17100 and Rhodomicrobium udaipurense JA643.</title>
        <authorList>
            <person name="Conners E.M."/>
            <person name="Davenport E.J."/>
            <person name="Bose A."/>
        </authorList>
    </citation>
    <scope>NUCLEOTIDE SEQUENCE [LARGE SCALE GENOMIC DNA]</scope>
    <source>
        <strain evidence="12 13">JA643</strain>
    </source>
</reference>
<dbReference type="PROSITE" id="PS51379">
    <property type="entry name" value="4FE4S_FER_2"/>
    <property type="match status" value="1"/>
</dbReference>
<feature type="binding site" evidence="9">
    <location>
        <position position="253"/>
    </location>
    <ligand>
        <name>[4Fe-4S] cluster</name>
        <dbReference type="ChEBI" id="CHEBI:49883"/>
        <label>2</label>
    </ligand>
</feature>
<feature type="binding site" evidence="9">
    <location>
        <position position="210"/>
    </location>
    <ligand>
        <name>[4Fe-4S] cluster</name>
        <dbReference type="ChEBI" id="CHEBI:49883"/>
        <label>2</label>
    </ligand>
</feature>
<comment type="similarity">
    <text evidence="9">Belongs to the QueG family.</text>
</comment>
<feature type="region of interest" description="Disordered" evidence="10">
    <location>
        <begin position="366"/>
        <end position="385"/>
    </location>
</feature>
<dbReference type="UniPathway" id="UPA00392"/>
<feature type="binding site" evidence="9">
    <location>
        <position position="260"/>
    </location>
    <ligand>
        <name>[4Fe-4S] cluster</name>
        <dbReference type="ChEBI" id="CHEBI:49883"/>
        <label>1</label>
    </ligand>
</feature>
<organism evidence="12 13">
    <name type="scientific">Rhodomicrobium udaipurense</name>
    <dbReference type="NCBI Taxonomy" id="1202716"/>
    <lineage>
        <taxon>Bacteria</taxon>
        <taxon>Pseudomonadati</taxon>
        <taxon>Pseudomonadota</taxon>
        <taxon>Alphaproteobacteria</taxon>
        <taxon>Hyphomicrobiales</taxon>
        <taxon>Hyphomicrobiaceae</taxon>
        <taxon>Rhodomicrobium</taxon>
    </lineage>
</organism>
<evidence type="ECO:0000256" key="9">
    <source>
        <dbReference type="HAMAP-Rule" id="MF_00916"/>
    </source>
</evidence>
<evidence type="ECO:0000256" key="5">
    <source>
        <dbReference type="ARBA" id="ARBA00022785"/>
    </source>
</evidence>
<comment type="function">
    <text evidence="9">Catalyzes the conversion of epoxyqueuosine (oQ) to queuosine (Q), which is a hypermodified base found in the wobble positions of tRNA(Asp), tRNA(Asn), tRNA(His) and tRNA(Tyr).</text>
</comment>
<keyword evidence="13" id="KW-1185">Reference proteome</keyword>
<dbReference type="PANTHER" id="PTHR30002">
    <property type="entry name" value="EPOXYQUEUOSINE REDUCTASE"/>
    <property type="match status" value="1"/>
</dbReference>
<sequence>MRISTSEHARTVAAGDNLSGFVKARALAEGFDTVGIADPASIGEAGEGLMGFLAAGFHGDMGWLEANADKRADPRVLWPEVRSVILVTLSYGPDADPRIARNDPSRGAVSVYAKGADYHDIIKAKLKAVARDFASIAGADVKVFVDTAPVMEKPLAQAAGLGWQGKHTNLVSRDLGSWFFLGAIFTTAKLAPDAPERDRCGTCRACLDACPTRAFPEPHRIDARRCISYLTIEHKGQIAPEFREAIGNRIYGCDDCLAACPWNKFAQEASEMRFHARDAADNPPLRELLRLDDAAFRARFAGSPIKRIKRDRFVRNALIAAGNSDDAALLDDALPLLCDDSPLVRGMAVWAVRQLGGLELKSKLKESYSSEEKDVAVREEWERTP</sequence>
<dbReference type="GO" id="GO:0005737">
    <property type="term" value="C:cytoplasm"/>
    <property type="evidence" value="ECO:0007669"/>
    <property type="project" value="UniProtKB-SubCell"/>
</dbReference>
<comment type="cofactor">
    <cofactor evidence="9">
        <name>cob(II)alamin</name>
        <dbReference type="ChEBI" id="CHEBI:16304"/>
    </cofactor>
</comment>
<keyword evidence="4 9" id="KW-0479">Metal-binding</keyword>
<dbReference type="InterPro" id="IPR017900">
    <property type="entry name" value="4Fe4S_Fe_S_CS"/>
</dbReference>
<feature type="binding site" evidence="9">
    <location>
        <position position="181"/>
    </location>
    <ligand>
        <name>cob(II)alamin</name>
        <dbReference type="ChEBI" id="CHEBI:16304"/>
    </ligand>
</feature>
<feature type="binding site" evidence="9">
    <location>
        <position position="71"/>
    </location>
    <ligand>
        <name>cob(II)alamin</name>
        <dbReference type="ChEBI" id="CHEBI:16304"/>
    </ligand>
</feature>
<dbReference type="EC" id="1.17.99.6" evidence="9"/>
<dbReference type="Pfam" id="PF13484">
    <property type="entry name" value="Fer4_16"/>
    <property type="match status" value="1"/>
</dbReference>
<feature type="binding site" evidence="9">
    <location>
        <position position="203"/>
    </location>
    <ligand>
        <name>[4Fe-4S] cluster</name>
        <dbReference type="ChEBI" id="CHEBI:49883"/>
        <label>1</label>
    </ligand>
</feature>
<feature type="binding site" evidence="9">
    <location>
        <position position="228"/>
    </location>
    <ligand>
        <name>cob(II)alamin</name>
        <dbReference type="ChEBI" id="CHEBI:16304"/>
    </ligand>
</feature>
<dbReference type="PANTHER" id="PTHR30002:SF4">
    <property type="entry name" value="EPOXYQUEUOSINE REDUCTASE"/>
    <property type="match status" value="1"/>
</dbReference>
<feature type="binding site" evidence="9">
    <location>
        <position position="256"/>
    </location>
    <ligand>
        <name>[4Fe-4S] cluster</name>
        <dbReference type="ChEBI" id="CHEBI:49883"/>
        <label>2</label>
    </ligand>
</feature>
<dbReference type="SUPFAM" id="SSF48371">
    <property type="entry name" value="ARM repeat"/>
    <property type="match status" value="1"/>
</dbReference>
<dbReference type="GO" id="GO:0052693">
    <property type="term" value="F:epoxyqueuosine reductase activity"/>
    <property type="evidence" value="ECO:0007669"/>
    <property type="project" value="UniProtKB-UniRule"/>
</dbReference>
<dbReference type="GO" id="GO:0051539">
    <property type="term" value="F:4 iron, 4 sulfur cluster binding"/>
    <property type="evidence" value="ECO:0007669"/>
    <property type="project" value="UniProtKB-KW"/>
</dbReference>
<dbReference type="InterPro" id="IPR004453">
    <property type="entry name" value="QueG"/>
</dbReference>
<dbReference type="GO" id="GO:0031419">
    <property type="term" value="F:cobalamin binding"/>
    <property type="evidence" value="ECO:0007669"/>
    <property type="project" value="UniProtKB-KW"/>
</dbReference>
<dbReference type="Pfam" id="PF08331">
    <property type="entry name" value="QueG_DUF1730"/>
    <property type="match status" value="1"/>
</dbReference>
<feature type="binding site" evidence="9">
    <location>
        <position position="206"/>
    </location>
    <ligand>
        <name>[4Fe-4S] cluster</name>
        <dbReference type="ChEBI" id="CHEBI:49883"/>
        <label>1</label>
    </ligand>
</feature>
<keyword evidence="9" id="KW-0170">Cobalt</keyword>
<feature type="binding site" evidence="9">
    <location>
        <position position="235"/>
    </location>
    <ligand>
        <name>tRNA</name>
        <dbReference type="ChEBI" id="CHEBI:17843"/>
    </ligand>
</feature>
<comment type="catalytic activity">
    <reaction evidence="9">
        <text>epoxyqueuosine(34) in tRNA + AH2 = queuosine(34) in tRNA + A + H2O</text>
        <dbReference type="Rhea" id="RHEA:32159"/>
        <dbReference type="Rhea" id="RHEA-COMP:18571"/>
        <dbReference type="Rhea" id="RHEA-COMP:18582"/>
        <dbReference type="ChEBI" id="CHEBI:13193"/>
        <dbReference type="ChEBI" id="CHEBI:15377"/>
        <dbReference type="ChEBI" id="CHEBI:17499"/>
        <dbReference type="ChEBI" id="CHEBI:194431"/>
        <dbReference type="ChEBI" id="CHEBI:194443"/>
        <dbReference type="EC" id="1.17.99.6"/>
    </reaction>
</comment>
<comment type="cofactor">
    <cofactor evidence="9">
        <name>[4Fe-4S] cluster</name>
        <dbReference type="ChEBI" id="CHEBI:49883"/>
    </cofactor>
    <text evidence="9">Binds 2 [4Fe-4S] clusters per monomer.</text>
</comment>
<evidence type="ECO:0000256" key="1">
    <source>
        <dbReference type="ARBA" id="ARBA00022485"/>
    </source>
</evidence>
<dbReference type="AlphaFoldDB" id="A0A8I1GJS6"/>
<feature type="binding site" evidence="9">
    <location>
        <position position="200"/>
    </location>
    <ligand>
        <name>[4Fe-4S] cluster</name>
        <dbReference type="ChEBI" id="CHEBI:49883"/>
        <label>1</label>
    </ligand>
</feature>
<dbReference type="Proteomes" id="UP000623250">
    <property type="component" value="Unassembled WGS sequence"/>
</dbReference>
<dbReference type="InterPro" id="IPR016024">
    <property type="entry name" value="ARM-type_fold"/>
</dbReference>
<comment type="caution">
    <text evidence="9">Lacks conserved residue(s) required for the propagation of feature annotation.</text>
</comment>
<keyword evidence="2 9" id="KW-0963">Cytoplasm</keyword>
<keyword evidence="6 9" id="KW-0560">Oxidoreductase</keyword>
<feature type="binding site" evidence="9">
    <location>
        <position position="146"/>
    </location>
    <ligand>
        <name>cob(II)alamin</name>
        <dbReference type="ChEBI" id="CHEBI:16304"/>
    </ligand>
</feature>
<feature type="domain" description="4Fe-4S ferredoxin-type" evidence="11">
    <location>
        <begin position="190"/>
        <end position="220"/>
    </location>
</feature>
<proteinExistence type="inferred from homology"/>
<gene>
    <name evidence="9 12" type="primary">queG</name>
    <name evidence="12" type="ORF">JDN41_16325</name>
</gene>
<comment type="subunit">
    <text evidence="9">Monomer.</text>
</comment>
<feature type="binding site" evidence="9">
    <location>
        <position position="170"/>
    </location>
    <ligand>
        <name>cob(II)alamin</name>
        <dbReference type="ChEBI" id="CHEBI:16304"/>
    </ligand>
</feature>
<name>A0A8I1GJS6_9HYPH</name>
<dbReference type="NCBIfam" id="TIGR00276">
    <property type="entry name" value="tRNA epoxyqueuosine(34) reductase QueG"/>
    <property type="match status" value="1"/>
</dbReference>
<dbReference type="SUPFAM" id="SSF46548">
    <property type="entry name" value="alpha-helical ferredoxin"/>
    <property type="match status" value="1"/>
</dbReference>
<comment type="caution">
    <text evidence="12">The sequence shown here is derived from an EMBL/GenBank/DDBJ whole genome shotgun (WGS) entry which is preliminary data.</text>
</comment>
<evidence type="ECO:0000256" key="7">
    <source>
        <dbReference type="ARBA" id="ARBA00023004"/>
    </source>
</evidence>
<evidence type="ECO:0000256" key="3">
    <source>
        <dbReference type="ARBA" id="ARBA00022694"/>
    </source>
</evidence>
<feature type="binding site" evidence="9">
    <location>
        <begin position="253"/>
        <end position="254"/>
    </location>
    <ligand>
        <name>cob(II)alamin</name>
        <dbReference type="ChEBI" id="CHEBI:16304"/>
    </ligand>
</feature>
<dbReference type="HAMAP" id="MF_00916">
    <property type="entry name" value="QueG"/>
    <property type="match status" value="1"/>
</dbReference>